<evidence type="ECO:0000313" key="1">
    <source>
        <dbReference type="EMBL" id="QEV18753.1"/>
    </source>
</evidence>
<gene>
    <name evidence="1" type="ORF">CP975_15760</name>
</gene>
<name>A0A5J6HJY0_STRAD</name>
<dbReference type="KEGG" id="salw:CP975_15760"/>
<dbReference type="OrthoDB" id="4331468at2"/>
<dbReference type="EMBL" id="CP023695">
    <property type="protein sequence ID" value="QEV18753.1"/>
    <property type="molecule type" value="Genomic_DNA"/>
</dbReference>
<dbReference type="Proteomes" id="UP000326553">
    <property type="component" value="Chromosome"/>
</dbReference>
<accession>A0A5J6HJY0</accession>
<organism evidence="1 2">
    <name type="scientific">Streptomyces alboniger</name>
    <dbReference type="NCBI Taxonomy" id="132473"/>
    <lineage>
        <taxon>Bacteria</taxon>
        <taxon>Bacillati</taxon>
        <taxon>Actinomycetota</taxon>
        <taxon>Actinomycetes</taxon>
        <taxon>Kitasatosporales</taxon>
        <taxon>Streptomycetaceae</taxon>
        <taxon>Streptomyces</taxon>
        <taxon>Streptomyces aurantiacus group</taxon>
    </lineage>
</organism>
<protein>
    <submittedName>
        <fullName evidence="1">Uncharacterized protein</fullName>
    </submittedName>
</protein>
<sequence length="176" mass="19067">MSALAATTLLTSAATADDTGPAGDTVDITDDAGTVSLDEEGLFELPASNDGEIQPQNFTSKIVEWKPGNHESSHWSDNDYTEIKFTGCSLEGVSGGGRSLHVQLHQAIPFSLDRSLGSKRFTNCFKGSGKTSRGEWDTHESGGDNRYFTIPKHNDSEYSRTSLDVRKVYVDTSKAD</sequence>
<proteinExistence type="predicted"/>
<dbReference type="RefSeq" id="WP_055536270.1">
    <property type="nucleotide sequence ID" value="NZ_CP023695.1"/>
</dbReference>
<dbReference type="AlphaFoldDB" id="A0A5J6HJY0"/>
<reference evidence="1 2" key="1">
    <citation type="submission" date="2017-09" db="EMBL/GenBank/DDBJ databases">
        <authorList>
            <person name="Lee N."/>
            <person name="Cho B.-K."/>
        </authorList>
    </citation>
    <scope>NUCLEOTIDE SEQUENCE [LARGE SCALE GENOMIC DNA]</scope>
    <source>
        <strain evidence="1 2">ATCC 12461</strain>
    </source>
</reference>
<evidence type="ECO:0000313" key="2">
    <source>
        <dbReference type="Proteomes" id="UP000326553"/>
    </source>
</evidence>
<keyword evidence="2" id="KW-1185">Reference proteome</keyword>